<sequence>MYECNTRHRFVCMKYEALATPVRLTIHQPNSLTFLSGVYEPEEGRIQRGSPIYKARNGATFKATGELPGGEARYWNVMDSRNIQQIVILTTAKYPQEVAITNIRYWVSGQPGTQQLPPGRRVRMEIISYFKWRPWAQWS</sequence>
<dbReference type="Proteomes" id="UP000008144">
    <property type="component" value="Unassembled WGS sequence"/>
</dbReference>
<dbReference type="HOGENOM" id="CLU_1849565_0_0_1"/>
<keyword evidence="2" id="KW-1185">Reference proteome</keyword>
<dbReference type="Ensembl" id="ENSCINT00000028594.2">
    <property type="protein sequence ID" value="ENSCINP00000028348.2"/>
    <property type="gene ID" value="ENSCING00000016318.2"/>
</dbReference>
<reference evidence="1" key="3">
    <citation type="submission" date="2025-09" db="UniProtKB">
        <authorList>
            <consortium name="Ensembl"/>
        </authorList>
    </citation>
    <scope>IDENTIFICATION</scope>
</reference>
<proteinExistence type="predicted"/>
<reference evidence="2" key="1">
    <citation type="journal article" date="2002" name="Science">
        <title>The draft genome of Ciona intestinalis: insights into chordate and vertebrate origins.</title>
        <authorList>
            <person name="Dehal P."/>
            <person name="Satou Y."/>
            <person name="Campbell R.K."/>
            <person name="Chapman J."/>
            <person name="Degnan B."/>
            <person name="De Tomaso A."/>
            <person name="Davidson B."/>
            <person name="Di Gregorio A."/>
            <person name="Gelpke M."/>
            <person name="Goodstein D.M."/>
            <person name="Harafuji N."/>
            <person name="Hastings K.E."/>
            <person name="Ho I."/>
            <person name="Hotta K."/>
            <person name="Huang W."/>
            <person name="Kawashima T."/>
            <person name="Lemaire P."/>
            <person name="Martinez D."/>
            <person name="Meinertzhagen I.A."/>
            <person name="Necula S."/>
            <person name="Nonaka M."/>
            <person name="Putnam N."/>
            <person name="Rash S."/>
            <person name="Saiga H."/>
            <person name="Satake M."/>
            <person name="Terry A."/>
            <person name="Yamada L."/>
            <person name="Wang H.G."/>
            <person name="Awazu S."/>
            <person name="Azumi K."/>
            <person name="Boore J."/>
            <person name="Branno M."/>
            <person name="Chin-Bow S."/>
            <person name="DeSantis R."/>
            <person name="Doyle S."/>
            <person name="Francino P."/>
            <person name="Keys D.N."/>
            <person name="Haga S."/>
            <person name="Hayashi H."/>
            <person name="Hino K."/>
            <person name="Imai K.S."/>
            <person name="Inaba K."/>
            <person name="Kano S."/>
            <person name="Kobayashi K."/>
            <person name="Kobayashi M."/>
            <person name="Lee B.I."/>
            <person name="Makabe K.W."/>
            <person name="Manohar C."/>
            <person name="Matassi G."/>
            <person name="Medina M."/>
            <person name="Mochizuki Y."/>
            <person name="Mount S."/>
            <person name="Morishita T."/>
            <person name="Miura S."/>
            <person name="Nakayama A."/>
            <person name="Nishizaka S."/>
            <person name="Nomoto H."/>
            <person name="Ohta F."/>
            <person name="Oishi K."/>
            <person name="Rigoutsos I."/>
            <person name="Sano M."/>
            <person name="Sasaki A."/>
            <person name="Sasakura Y."/>
            <person name="Shoguchi E."/>
            <person name="Shin-i T."/>
            <person name="Spagnuolo A."/>
            <person name="Stainier D."/>
            <person name="Suzuki M.M."/>
            <person name="Tassy O."/>
            <person name="Takatori N."/>
            <person name="Tokuoka M."/>
            <person name="Yagi K."/>
            <person name="Yoshizaki F."/>
            <person name="Wada S."/>
            <person name="Zhang C."/>
            <person name="Hyatt P.D."/>
            <person name="Larimer F."/>
            <person name="Detter C."/>
            <person name="Doggett N."/>
            <person name="Glavina T."/>
            <person name="Hawkins T."/>
            <person name="Richardson P."/>
            <person name="Lucas S."/>
            <person name="Kohara Y."/>
            <person name="Levine M."/>
            <person name="Satoh N."/>
            <person name="Rokhsar D.S."/>
        </authorList>
    </citation>
    <scope>NUCLEOTIDE SEQUENCE [LARGE SCALE GENOMIC DNA]</scope>
</reference>
<dbReference type="AlphaFoldDB" id="F6W3U0"/>
<reference evidence="1" key="2">
    <citation type="submission" date="2025-08" db="UniProtKB">
        <authorList>
            <consortium name="Ensembl"/>
        </authorList>
    </citation>
    <scope>IDENTIFICATION</scope>
</reference>
<accession>F6W3U0</accession>
<organism evidence="1 2">
    <name type="scientific">Ciona intestinalis</name>
    <name type="common">Transparent sea squirt</name>
    <name type="synonym">Ascidia intestinalis</name>
    <dbReference type="NCBI Taxonomy" id="7719"/>
    <lineage>
        <taxon>Eukaryota</taxon>
        <taxon>Metazoa</taxon>
        <taxon>Chordata</taxon>
        <taxon>Tunicata</taxon>
        <taxon>Ascidiacea</taxon>
        <taxon>Phlebobranchia</taxon>
        <taxon>Cionidae</taxon>
        <taxon>Ciona</taxon>
    </lineage>
</organism>
<evidence type="ECO:0000313" key="1">
    <source>
        <dbReference type="Ensembl" id="ENSCINP00000028348.2"/>
    </source>
</evidence>
<protein>
    <submittedName>
        <fullName evidence="1">Uncharacterized protein</fullName>
    </submittedName>
</protein>
<evidence type="ECO:0000313" key="2">
    <source>
        <dbReference type="Proteomes" id="UP000008144"/>
    </source>
</evidence>
<name>F6W3U0_CIOIN</name>
<dbReference type="InParanoid" id="F6W3U0"/>